<accession>A0AAD5U080</accession>
<evidence type="ECO:0000313" key="1">
    <source>
        <dbReference type="EMBL" id="KAJ3219250.1"/>
    </source>
</evidence>
<comment type="caution">
    <text evidence="1">The sequence shown here is derived from an EMBL/GenBank/DDBJ whole genome shotgun (WGS) entry which is preliminary data.</text>
</comment>
<proteinExistence type="predicted"/>
<protein>
    <submittedName>
        <fullName evidence="1">Uncharacterized protein</fullName>
    </submittedName>
</protein>
<dbReference type="EMBL" id="JADGJW010000345">
    <property type="protein sequence ID" value="KAJ3219250.1"/>
    <property type="molecule type" value="Genomic_DNA"/>
</dbReference>
<sequence length="99" mass="12083">MNFAPSPQFVREVKEYIRIQEPIRRDNQLLEANIREFSYEIFFVVDKTHFGDDVRSYWNDILMKLRKNGLQVSVSTYKLWERESELEGWHPILKRKDFT</sequence>
<gene>
    <name evidence="1" type="ORF">HK099_004748</name>
</gene>
<organism evidence="1 2">
    <name type="scientific">Clydaea vesicula</name>
    <dbReference type="NCBI Taxonomy" id="447962"/>
    <lineage>
        <taxon>Eukaryota</taxon>
        <taxon>Fungi</taxon>
        <taxon>Fungi incertae sedis</taxon>
        <taxon>Chytridiomycota</taxon>
        <taxon>Chytridiomycota incertae sedis</taxon>
        <taxon>Chytridiomycetes</taxon>
        <taxon>Lobulomycetales</taxon>
        <taxon>Lobulomycetaceae</taxon>
        <taxon>Clydaea</taxon>
    </lineage>
</organism>
<name>A0AAD5U080_9FUNG</name>
<evidence type="ECO:0000313" key="2">
    <source>
        <dbReference type="Proteomes" id="UP001211065"/>
    </source>
</evidence>
<dbReference type="Proteomes" id="UP001211065">
    <property type="component" value="Unassembled WGS sequence"/>
</dbReference>
<reference evidence="1" key="1">
    <citation type="submission" date="2020-05" db="EMBL/GenBank/DDBJ databases">
        <title>Phylogenomic resolution of chytrid fungi.</title>
        <authorList>
            <person name="Stajich J.E."/>
            <person name="Amses K."/>
            <person name="Simmons R."/>
            <person name="Seto K."/>
            <person name="Myers J."/>
            <person name="Bonds A."/>
            <person name="Quandt C.A."/>
            <person name="Barry K."/>
            <person name="Liu P."/>
            <person name="Grigoriev I."/>
            <person name="Longcore J.E."/>
            <person name="James T.Y."/>
        </authorList>
    </citation>
    <scope>NUCLEOTIDE SEQUENCE</scope>
    <source>
        <strain evidence="1">JEL0476</strain>
    </source>
</reference>
<dbReference type="AlphaFoldDB" id="A0AAD5U080"/>
<keyword evidence="2" id="KW-1185">Reference proteome</keyword>